<dbReference type="AlphaFoldDB" id="A0A1J5QTU2"/>
<organism evidence="1">
    <name type="scientific">mine drainage metagenome</name>
    <dbReference type="NCBI Taxonomy" id="410659"/>
    <lineage>
        <taxon>unclassified sequences</taxon>
        <taxon>metagenomes</taxon>
        <taxon>ecological metagenomes</taxon>
    </lineage>
</organism>
<reference evidence="1" key="1">
    <citation type="submission" date="2016-10" db="EMBL/GenBank/DDBJ databases">
        <title>Sequence of Gallionella enrichment culture.</title>
        <authorList>
            <person name="Poehlein A."/>
            <person name="Muehling M."/>
            <person name="Daniel R."/>
        </authorList>
    </citation>
    <scope>NUCLEOTIDE SEQUENCE</scope>
</reference>
<accession>A0A1J5QTU2</accession>
<protein>
    <submittedName>
        <fullName evidence="1">Uncharacterized protein</fullName>
    </submittedName>
</protein>
<dbReference type="EMBL" id="MLJW01000442">
    <property type="protein sequence ID" value="OIQ87070.1"/>
    <property type="molecule type" value="Genomic_DNA"/>
</dbReference>
<proteinExistence type="predicted"/>
<comment type="caution">
    <text evidence="1">The sequence shown here is derived from an EMBL/GenBank/DDBJ whole genome shotgun (WGS) entry which is preliminary data.</text>
</comment>
<evidence type="ECO:0000313" key="1">
    <source>
        <dbReference type="EMBL" id="OIQ87070.1"/>
    </source>
</evidence>
<sequence length="379" mass="43459">MSVKSRGEVRATAHKDIYEVLINRAAFFWEDRNAWNRELERLILPAGDNARLERLNPKSIVRFDQLSDDDEFRARQLQNICLASIFELAPPLKRKNRRLELPGMYLAGFRPAGDMSDIPWPPAPDALRTKRDGLDGARALYAIAKYATAMLGAYDGDEIREIAGQVTEWPAMLRQHEKVEKKFEKWAEKAGLGRKCPINFDGRNPDVARNRAILRELIEVHFYLVDPEGRRSLLKQRRDFDDDIHVQMSASWQKRADRLGPLSTKTWPEWWAVIWAKLNEERNGNVHLKPLSGYLQDLSDLGLEGARGYERARLVRRGMKAEKAIDLTKGLKAEDGIWVGAQARLLEIDGRPINQREAKALIRKSLQGALRLLVRKKPS</sequence>
<name>A0A1J5QTU2_9ZZZZ</name>
<gene>
    <name evidence="1" type="ORF">GALL_310600</name>
</gene>